<evidence type="ECO:0000256" key="1">
    <source>
        <dbReference type="SAM" id="MobiDB-lite"/>
    </source>
</evidence>
<name>A0A8T1WEA7_9STRA</name>
<protein>
    <submittedName>
        <fullName evidence="2">Uncharacterized protein</fullName>
    </submittedName>
</protein>
<dbReference type="EMBL" id="JAGDFM010000029">
    <property type="protein sequence ID" value="KAG7390644.1"/>
    <property type="molecule type" value="Genomic_DNA"/>
</dbReference>
<dbReference type="OrthoDB" id="59870at2759"/>
<reference evidence="2" key="1">
    <citation type="submission" date="2021-02" db="EMBL/GenBank/DDBJ databases">
        <authorList>
            <person name="Palmer J.M."/>
        </authorList>
    </citation>
    <scope>NUCLEOTIDE SEQUENCE</scope>
    <source>
        <strain evidence="2">SCRP734</strain>
    </source>
</reference>
<proteinExistence type="predicted"/>
<evidence type="ECO:0000313" key="2">
    <source>
        <dbReference type="EMBL" id="KAG7390644.1"/>
    </source>
</evidence>
<sequence length="121" mass="14038">MPPTAAALNREAGGIRCSYRSKRCDRPRSLKRNGDLHRFCDYHRTKANVNQRRVDRKRREMTHKQTLSVCSPRSTQDTPFFPDVAWFDDLDPQDLEYLDQLLSAAESDDGKQEPSADRAKR</sequence>
<feature type="compositionally biased region" description="Polar residues" evidence="1">
    <location>
        <begin position="64"/>
        <end position="78"/>
    </location>
</feature>
<feature type="compositionally biased region" description="Basic and acidic residues" evidence="1">
    <location>
        <begin position="108"/>
        <end position="121"/>
    </location>
</feature>
<feature type="region of interest" description="Disordered" evidence="1">
    <location>
        <begin position="102"/>
        <end position="121"/>
    </location>
</feature>
<comment type="caution">
    <text evidence="2">The sequence shown here is derived from an EMBL/GenBank/DDBJ whole genome shotgun (WGS) entry which is preliminary data.</text>
</comment>
<gene>
    <name evidence="2" type="ORF">PHYPSEUDO_007106</name>
</gene>
<feature type="region of interest" description="Disordered" evidence="1">
    <location>
        <begin position="50"/>
        <end position="78"/>
    </location>
</feature>
<keyword evidence="3" id="KW-1185">Reference proteome</keyword>
<accession>A0A8T1WEA7</accession>
<dbReference type="AlphaFoldDB" id="A0A8T1WEA7"/>
<dbReference type="Proteomes" id="UP000694044">
    <property type="component" value="Unassembled WGS sequence"/>
</dbReference>
<evidence type="ECO:0000313" key="3">
    <source>
        <dbReference type="Proteomes" id="UP000694044"/>
    </source>
</evidence>
<organism evidence="2 3">
    <name type="scientific">Phytophthora pseudosyringae</name>
    <dbReference type="NCBI Taxonomy" id="221518"/>
    <lineage>
        <taxon>Eukaryota</taxon>
        <taxon>Sar</taxon>
        <taxon>Stramenopiles</taxon>
        <taxon>Oomycota</taxon>
        <taxon>Peronosporomycetes</taxon>
        <taxon>Peronosporales</taxon>
        <taxon>Peronosporaceae</taxon>
        <taxon>Phytophthora</taxon>
    </lineage>
</organism>